<keyword evidence="3" id="KW-1185">Reference proteome</keyword>
<dbReference type="Pfam" id="PF05272">
    <property type="entry name" value="VapE-like_dom"/>
    <property type="match status" value="1"/>
</dbReference>
<evidence type="ECO:0000259" key="1">
    <source>
        <dbReference type="Pfam" id="PF05272"/>
    </source>
</evidence>
<dbReference type="InterPro" id="IPR007936">
    <property type="entry name" value="VapE-like_dom"/>
</dbReference>
<gene>
    <name evidence="2" type="ORF">BIT28_26950</name>
</gene>
<comment type="caution">
    <text evidence="2">The sequence shown here is derived from an EMBL/GenBank/DDBJ whole genome shotgun (WGS) entry which is preliminary data.</text>
</comment>
<dbReference type="EMBL" id="MJIL01000063">
    <property type="protein sequence ID" value="OLQ77614.1"/>
    <property type="molecule type" value="Genomic_DNA"/>
</dbReference>
<dbReference type="STRING" id="1903952.BIT28_26950"/>
<evidence type="ECO:0000313" key="2">
    <source>
        <dbReference type="EMBL" id="OLQ77614.1"/>
    </source>
</evidence>
<proteinExistence type="predicted"/>
<dbReference type="Proteomes" id="UP000186905">
    <property type="component" value="Unassembled WGS sequence"/>
</dbReference>
<name>A0A1Q9GSD1_9GAMM</name>
<evidence type="ECO:0000313" key="3">
    <source>
        <dbReference type="Proteomes" id="UP000186905"/>
    </source>
</evidence>
<protein>
    <submittedName>
        <fullName evidence="2">Virulence-associated E family protein</fullName>
    </submittedName>
</protein>
<reference evidence="2 3" key="1">
    <citation type="submission" date="2016-09" db="EMBL/GenBank/DDBJ databases">
        <title>Photobacterium proteolyticum sp. nov. a protease producing bacterium isolated from ocean sediments of Laizhou Bay.</title>
        <authorList>
            <person name="Li Y."/>
        </authorList>
    </citation>
    <scope>NUCLEOTIDE SEQUENCE [LARGE SCALE GENOMIC DNA]</scope>
    <source>
        <strain evidence="2 3">13-12</strain>
    </source>
</reference>
<dbReference type="PANTHER" id="PTHR34985:SF1">
    <property type="entry name" value="SLR0554 PROTEIN"/>
    <property type="match status" value="1"/>
</dbReference>
<accession>A0A1Q9GSD1</accession>
<dbReference type="PANTHER" id="PTHR34985">
    <property type="entry name" value="SLR0554 PROTEIN"/>
    <property type="match status" value="1"/>
</dbReference>
<organism evidence="2 3">
    <name type="scientific">Photobacterium proteolyticum</name>
    <dbReference type="NCBI Taxonomy" id="1903952"/>
    <lineage>
        <taxon>Bacteria</taxon>
        <taxon>Pseudomonadati</taxon>
        <taxon>Pseudomonadota</taxon>
        <taxon>Gammaproteobacteria</taxon>
        <taxon>Vibrionales</taxon>
        <taxon>Vibrionaceae</taxon>
        <taxon>Photobacterium</taxon>
    </lineage>
</organism>
<dbReference type="AlphaFoldDB" id="A0A1Q9GSD1"/>
<sequence>MVIAAGSLSFPDLNSNAKPIGTCANLAALVNHLGYIPAQNAMNLELEMLKDGKPVDSSLESKRSYLISECLKSGLPKSVIDDHLMALCERNKYHPVKAYLDNEVWDGIKRIDSLIEAMNPKDMRIAKAVMTKWLVACVAALYESHFSCKIVPILQGGQSFKKTAFISRFANVIPGSFLEGAELNPDNKDSLLSCIKSWIVELGELERTSKNSQGSLKAFITKANDSVRPPYGRSDIKKMRQTTLIATVNGTEFLRDETGSSRYAVIELEKAIDMVTVNHLLGWEYQDGRTTHIAPDKLKQLWLEAKSMYENGASWELSASELDAIAKVNQQHNFKGNWYEVLEGRFVDVDMEHRHFEWMKASEICSYFDIANNHVRMVGKALKMMAEDGLLEVKKGRARSTHYRIPVISEK</sequence>
<feature type="domain" description="Virulence-associated protein E-like" evidence="1">
    <location>
        <begin position="101"/>
        <end position="333"/>
    </location>
</feature>